<evidence type="ECO:0000256" key="7">
    <source>
        <dbReference type="SAM" id="MobiDB-lite"/>
    </source>
</evidence>
<feature type="compositionally biased region" description="Basic residues" evidence="7">
    <location>
        <begin position="229"/>
        <end position="249"/>
    </location>
</feature>
<proteinExistence type="inferred from homology"/>
<feature type="domain" description="Glycine transporter" evidence="9">
    <location>
        <begin position="4"/>
        <end position="75"/>
    </location>
</feature>
<feature type="transmembrane region" description="Helical" evidence="8">
    <location>
        <begin position="115"/>
        <end position="136"/>
    </location>
</feature>
<dbReference type="InterPro" id="IPR005115">
    <property type="entry name" value="Gly_transporter"/>
</dbReference>
<comment type="caution">
    <text evidence="10">The sequence shown here is derived from an EMBL/GenBank/DDBJ whole genome shotgun (WGS) entry which is preliminary data.</text>
</comment>
<evidence type="ECO:0000256" key="1">
    <source>
        <dbReference type="ARBA" id="ARBA00004651"/>
    </source>
</evidence>
<comment type="similarity">
    <text evidence="2">Belongs to the UPF0126 family.</text>
</comment>
<evidence type="ECO:0000256" key="6">
    <source>
        <dbReference type="ARBA" id="ARBA00023136"/>
    </source>
</evidence>
<keyword evidence="11" id="KW-1185">Reference proteome</keyword>
<reference evidence="10 11" key="1">
    <citation type="journal article" date="2020" name="Syst. Appl. Microbiol.">
        <title>Alienimonas chondri sp. nov., a novel planctomycete isolated from the biofilm of the red alga Chondrus crispus.</title>
        <authorList>
            <person name="Vitorino I."/>
            <person name="Albuquerque L."/>
            <person name="Wiegand S."/>
            <person name="Kallscheuer N."/>
            <person name="da Costa M.S."/>
            <person name="Lobo-da-Cunha A."/>
            <person name="Jogler C."/>
            <person name="Lage O.M."/>
        </authorList>
    </citation>
    <scope>NUCLEOTIDE SEQUENCE [LARGE SCALE GENOMIC DNA]</scope>
    <source>
        <strain evidence="10 11">LzC2</strain>
    </source>
</reference>
<dbReference type="PANTHER" id="PTHR30506">
    <property type="entry name" value="INNER MEMBRANE PROTEIN"/>
    <property type="match status" value="1"/>
</dbReference>
<keyword evidence="4 8" id="KW-0812">Transmembrane</keyword>
<feature type="transmembrane region" description="Helical" evidence="8">
    <location>
        <begin position="29"/>
        <end position="50"/>
    </location>
</feature>
<feature type="transmembrane region" description="Helical" evidence="8">
    <location>
        <begin position="6"/>
        <end position="22"/>
    </location>
</feature>
<comment type="subcellular location">
    <subcellularLocation>
        <location evidence="1">Cell membrane</location>
        <topology evidence="1">Multi-pass membrane protein</topology>
    </subcellularLocation>
</comment>
<keyword evidence="5 8" id="KW-1133">Transmembrane helix</keyword>
<keyword evidence="3" id="KW-1003">Cell membrane</keyword>
<evidence type="ECO:0000259" key="9">
    <source>
        <dbReference type="Pfam" id="PF03458"/>
    </source>
</evidence>
<feature type="domain" description="Glycine transporter" evidence="9">
    <location>
        <begin position="91"/>
        <end position="163"/>
    </location>
</feature>
<evidence type="ECO:0000256" key="4">
    <source>
        <dbReference type="ARBA" id="ARBA00022692"/>
    </source>
</evidence>
<keyword evidence="6 8" id="KW-0472">Membrane</keyword>
<dbReference type="Pfam" id="PF03458">
    <property type="entry name" value="Gly_transporter"/>
    <property type="match status" value="2"/>
</dbReference>
<evidence type="ECO:0000256" key="2">
    <source>
        <dbReference type="ARBA" id="ARBA00008193"/>
    </source>
</evidence>
<name>A0ABX1VH44_9PLAN</name>
<evidence type="ECO:0000313" key="10">
    <source>
        <dbReference type="EMBL" id="NNJ26603.1"/>
    </source>
</evidence>
<dbReference type="RefSeq" id="WP_171187754.1">
    <property type="nucleotide sequence ID" value="NZ_WTPX01000086.1"/>
</dbReference>
<feature type="transmembrane region" description="Helical" evidence="8">
    <location>
        <begin position="90"/>
        <end position="109"/>
    </location>
</feature>
<dbReference type="EMBL" id="WTPX01000086">
    <property type="protein sequence ID" value="NNJ26603.1"/>
    <property type="molecule type" value="Genomic_DNA"/>
</dbReference>
<evidence type="ECO:0000313" key="11">
    <source>
        <dbReference type="Proteomes" id="UP000609651"/>
    </source>
</evidence>
<dbReference type="Proteomes" id="UP000609651">
    <property type="component" value="Unassembled WGS sequence"/>
</dbReference>
<feature type="region of interest" description="Disordered" evidence="7">
    <location>
        <begin position="203"/>
        <end position="249"/>
    </location>
</feature>
<gene>
    <name evidence="10" type="ORF">LzC2_26920</name>
</gene>
<evidence type="ECO:0000256" key="3">
    <source>
        <dbReference type="ARBA" id="ARBA00022475"/>
    </source>
</evidence>
<sequence>MVQIIEYAAVIAAAIYAVGLARRHGMDPVGTLAMAIIVSFGGGTLRDLLLDRHPLFWIEREQYVAVVAGITALSVLAPERVARLEGWLMLPDALGLGLFAITGVVIAQREGAGPLVSSLMGVVTGTFGGVIGEVICNRVPSLFSSTTPLYASCAFAGAWCYLIPVWVGASPQAVQPFAVAVVVTLRLIAVRRDWRLKPVGGPDDAASAADLIGPVQPPSFQPFGERRAPASRKPPKSSRKAKASRRRGR</sequence>
<organism evidence="10 11">
    <name type="scientific">Alienimonas chondri</name>
    <dbReference type="NCBI Taxonomy" id="2681879"/>
    <lineage>
        <taxon>Bacteria</taxon>
        <taxon>Pseudomonadati</taxon>
        <taxon>Planctomycetota</taxon>
        <taxon>Planctomycetia</taxon>
        <taxon>Planctomycetales</taxon>
        <taxon>Planctomycetaceae</taxon>
        <taxon>Alienimonas</taxon>
    </lineage>
</organism>
<feature type="transmembrane region" description="Helical" evidence="8">
    <location>
        <begin position="173"/>
        <end position="189"/>
    </location>
</feature>
<feature type="transmembrane region" description="Helical" evidence="8">
    <location>
        <begin position="62"/>
        <end position="78"/>
    </location>
</feature>
<feature type="transmembrane region" description="Helical" evidence="8">
    <location>
        <begin position="148"/>
        <end position="167"/>
    </location>
</feature>
<dbReference type="PANTHER" id="PTHR30506:SF3">
    <property type="entry name" value="UPF0126 INNER MEMBRANE PROTEIN YADS-RELATED"/>
    <property type="match status" value="1"/>
</dbReference>
<evidence type="ECO:0000256" key="5">
    <source>
        <dbReference type="ARBA" id="ARBA00022989"/>
    </source>
</evidence>
<accession>A0ABX1VH44</accession>
<protein>
    <recommendedName>
        <fullName evidence="9">Glycine transporter domain-containing protein</fullName>
    </recommendedName>
</protein>
<evidence type="ECO:0000256" key="8">
    <source>
        <dbReference type="SAM" id="Phobius"/>
    </source>
</evidence>